<name>A0ABR5BRP5_9TREE</name>
<reference evidence="1 2" key="1">
    <citation type="submission" date="2015-01" db="EMBL/GenBank/DDBJ databases">
        <title>The Genome Sequence of Cryptococcus gattii EJB2.</title>
        <authorList>
            <consortium name="The Broad Institute Genomics Platform"/>
            <person name="Cuomo C."/>
            <person name="Litvintseva A."/>
            <person name="Chen Y."/>
            <person name="Heitman J."/>
            <person name="Sun S."/>
            <person name="Springer D."/>
            <person name="Dromer F."/>
            <person name="Young S."/>
            <person name="Zeng Q."/>
            <person name="Gargeya S."/>
            <person name="Abouelleil A."/>
            <person name="Alvarado L."/>
            <person name="Chapman S.B."/>
            <person name="Gainer-Dewar J."/>
            <person name="Goldberg J."/>
            <person name="Griggs A."/>
            <person name="Gujja S."/>
            <person name="Hansen M."/>
            <person name="Howarth C."/>
            <person name="Imamovic A."/>
            <person name="Larimer J."/>
            <person name="Murphy C."/>
            <person name="Naylor J."/>
            <person name="Pearson M."/>
            <person name="Priest M."/>
            <person name="Roberts A."/>
            <person name="Saif S."/>
            <person name="Shea T."/>
            <person name="Sykes S."/>
            <person name="Wortman J."/>
            <person name="Nusbaum C."/>
            <person name="Birren B."/>
        </authorList>
    </citation>
    <scope>NUCLEOTIDE SEQUENCE [LARGE SCALE GENOMIC DNA]</scope>
    <source>
        <strain evidence="1 2">EJB2</strain>
    </source>
</reference>
<protein>
    <submittedName>
        <fullName evidence="1">Uncharacterized protein</fullName>
    </submittedName>
</protein>
<sequence length="41" mass="4647">MTDRTNLLDLIDEITSNAEMLGMQQHLCNCCMKSQVTNCDL</sequence>
<evidence type="ECO:0000313" key="1">
    <source>
        <dbReference type="EMBL" id="KIR78322.1"/>
    </source>
</evidence>
<evidence type="ECO:0000313" key="2">
    <source>
        <dbReference type="Proteomes" id="UP000054272"/>
    </source>
</evidence>
<proteinExistence type="predicted"/>
<organism evidence="1 2">
    <name type="scientific">Cryptococcus gattii EJB2</name>
    <dbReference type="NCBI Taxonomy" id="1296103"/>
    <lineage>
        <taxon>Eukaryota</taxon>
        <taxon>Fungi</taxon>
        <taxon>Dikarya</taxon>
        <taxon>Basidiomycota</taxon>
        <taxon>Agaricomycotina</taxon>
        <taxon>Tremellomycetes</taxon>
        <taxon>Tremellales</taxon>
        <taxon>Cryptococcaceae</taxon>
        <taxon>Cryptococcus</taxon>
        <taxon>Cryptococcus gattii species complex</taxon>
    </lineage>
</organism>
<dbReference type="EMBL" id="KN848718">
    <property type="protein sequence ID" value="KIR78322.1"/>
    <property type="molecule type" value="Genomic_DNA"/>
</dbReference>
<gene>
    <name evidence="1" type="ORF">I306_04597</name>
</gene>
<keyword evidence="2" id="KW-1185">Reference proteome</keyword>
<accession>A0ABR5BRP5</accession>
<dbReference type="Proteomes" id="UP000054272">
    <property type="component" value="Unassembled WGS sequence"/>
</dbReference>